<dbReference type="Proteomes" id="UP000241885">
    <property type="component" value="Chromosome"/>
</dbReference>
<dbReference type="Pfam" id="PF00300">
    <property type="entry name" value="His_Phos_1"/>
    <property type="match status" value="1"/>
</dbReference>
<proteinExistence type="predicted"/>
<evidence type="ECO:0000256" key="1">
    <source>
        <dbReference type="SAM" id="MobiDB-lite"/>
    </source>
</evidence>
<dbReference type="Gene3D" id="3.40.50.1240">
    <property type="entry name" value="Phosphoglycerate mutase-like"/>
    <property type="match status" value="1"/>
</dbReference>
<sequence length="284" mass="30401">MASRPSTSPPPDGQGGACGRGTSRSTAWRSNVVTAKTGFHRRASGVDRRAAQEVHGIAAGDTTAPEGAIPRSTWRWLRTLPADRAVCVLLRHSVRDELAPGDIGYAHPLNALGEELARRFGAALRGRLRTVHSSPLQRCQETAELLRAAAGAEGTVVEDRFLGDPGAYVVDAALARHNWETLGSAGIMARMAAGGPGLPGTRAPDDGARILLAHMLDTAAEVPGVHVFVTHDILLAITAARLVGPPRGGSRWPRYLEAAFFWRDADGLHAAYRGRRRILQVERM</sequence>
<accession>A0A2R4BRR7</accession>
<dbReference type="SUPFAM" id="SSF53254">
    <property type="entry name" value="Phosphoglycerate mutase-like"/>
    <property type="match status" value="1"/>
</dbReference>
<dbReference type="InterPro" id="IPR013078">
    <property type="entry name" value="His_Pase_superF_clade-1"/>
</dbReference>
<protein>
    <submittedName>
        <fullName evidence="2">Lipoprotein</fullName>
    </submittedName>
</protein>
<keyword evidence="3" id="KW-1185">Reference proteome</keyword>
<name>A0A2R4BRR7_THAAR</name>
<reference evidence="2 3" key="1">
    <citation type="submission" date="2018-03" db="EMBL/GenBank/DDBJ databases">
        <title>Complete genome sequence of Thauera aromatica, a model organism for studying aromatic compound degradation under denitrifying conditions.</title>
        <authorList>
            <person name="Lo H.-Y."/>
            <person name="Goris T."/>
            <person name="Boll M."/>
            <person name="Mueller J.A."/>
        </authorList>
    </citation>
    <scope>NUCLEOTIDE SEQUENCE [LARGE SCALE GENOMIC DNA]</scope>
    <source>
        <strain evidence="2 3">K172</strain>
    </source>
</reference>
<keyword evidence="2" id="KW-0449">Lipoprotein</keyword>
<dbReference type="AlphaFoldDB" id="A0A2R4BRR7"/>
<gene>
    <name evidence="2" type="ORF">Tharo_3136</name>
</gene>
<dbReference type="CDD" id="cd07040">
    <property type="entry name" value="HP"/>
    <property type="match status" value="1"/>
</dbReference>
<evidence type="ECO:0000313" key="3">
    <source>
        <dbReference type="Proteomes" id="UP000241885"/>
    </source>
</evidence>
<dbReference type="OrthoDB" id="5519204at2"/>
<organism evidence="2 3">
    <name type="scientific">Thauera aromatica K172</name>
    <dbReference type="NCBI Taxonomy" id="44139"/>
    <lineage>
        <taxon>Bacteria</taxon>
        <taxon>Pseudomonadati</taxon>
        <taxon>Pseudomonadota</taxon>
        <taxon>Betaproteobacteria</taxon>
        <taxon>Rhodocyclales</taxon>
        <taxon>Zoogloeaceae</taxon>
        <taxon>Thauera</taxon>
    </lineage>
</organism>
<dbReference type="EMBL" id="CP028339">
    <property type="protein sequence ID" value="AVR90017.1"/>
    <property type="molecule type" value="Genomic_DNA"/>
</dbReference>
<dbReference type="KEGG" id="tak:Tharo_3136"/>
<feature type="region of interest" description="Disordered" evidence="1">
    <location>
        <begin position="1"/>
        <end position="27"/>
    </location>
</feature>
<dbReference type="InterPro" id="IPR029033">
    <property type="entry name" value="His_PPase_superfam"/>
</dbReference>
<evidence type="ECO:0000313" key="2">
    <source>
        <dbReference type="EMBL" id="AVR90017.1"/>
    </source>
</evidence>